<comment type="caution">
    <text evidence="1">The sequence shown here is derived from an EMBL/GenBank/DDBJ whole genome shotgun (WGS) entry which is preliminary data.</text>
</comment>
<dbReference type="Proteomes" id="UP001152519">
    <property type="component" value="Unassembled WGS sequence"/>
</dbReference>
<sequence length="96" mass="10760">MRMLLTARLDTTTSNEAVTEGTMSKMVQEMVEQLRPETAYFTAEEGDRCCYMVFDMKDSSQMPPVCEPFFHAGAKLSLRPVMTIDDLQTGLASLGR</sequence>
<reference evidence="1" key="1">
    <citation type="submission" date="2021-05" db="EMBL/GenBank/DDBJ databases">
        <authorList>
            <person name="Arsene-Ploetze F."/>
        </authorList>
    </citation>
    <scope>NUCLEOTIDE SEQUENCE</scope>
    <source>
        <strain evidence="1">DSM 42138</strain>
    </source>
</reference>
<dbReference type="AlphaFoldDB" id="A0A9W4DPS1"/>
<evidence type="ECO:0000313" key="2">
    <source>
        <dbReference type="Proteomes" id="UP001152519"/>
    </source>
</evidence>
<dbReference type="EMBL" id="CAJSLV010000049">
    <property type="protein sequence ID" value="CAG6393457.1"/>
    <property type="molecule type" value="Genomic_DNA"/>
</dbReference>
<keyword evidence="2" id="KW-1185">Reference proteome</keyword>
<dbReference type="RefSeq" id="WP_251489215.1">
    <property type="nucleotide sequence ID" value="NZ_CAJSLV010000049.1"/>
</dbReference>
<organism evidence="1 2">
    <name type="scientific">Actinacidiphila cocklensis</name>
    <dbReference type="NCBI Taxonomy" id="887465"/>
    <lineage>
        <taxon>Bacteria</taxon>
        <taxon>Bacillati</taxon>
        <taxon>Actinomycetota</taxon>
        <taxon>Actinomycetes</taxon>
        <taxon>Kitasatosporales</taxon>
        <taxon>Streptomycetaceae</taxon>
        <taxon>Actinacidiphila</taxon>
    </lineage>
</organism>
<dbReference type="InterPro" id="IPR021734">
    <property type="entry name" value="DUF3303"/>
</dbReference>
<accession>A0A9W4DPS1</accession>
<dbReference type="Pfam" id="PF11746">
    <property type="entry name" value="DUF3303"/>
    <property type="match status" value="1"/>
</dbReference>
<name>A0A9W4DPS1_9ACTN</name>
<proteinExistence type="predicted"/>
<protein>
    <submittedName>
        <fullName evidence="1">Uncharacterized protein</fullName>
    </submittedName>
</protein>
<evidence type="ECO:0000313" key="1">
    <source>
        <dbReference type="EMBL" id="CAG6393457.1"/>
    </source>
</evidence>
<gene>
    <name evidence="1" type="ORF">SCOCK_200069</name>
</gene>